<evidence type="ECO:0008006" key="4">
    <source>
        <dbReference type="Google" id="ProtNLM"/>
    </source>
</evidence>
<name>A0ABU8U1T0_9ACTN</name>
<keyword evidence="1" id="KW-0812">Transmembrane</keyword>
<organism evidence="2 3">
    <name type="scientific">Streptomyces caledonius</name>
    <dbReference type="NCBI Taxonomy" id="3134107"/>
    <lineage>
        <taxon>Bacteria</taxon>
        <taxon>Bacillati</taxon>
        <taxon>Actinomycetota</taxon>
        <taxon>Actinomycetes</taxon>
        <taxon>Kitasatosporales</taxon>
        <taxon>Streptomycetaceae</taxon>
        <taxon>Streptomyces</taxon>
    </lineage>
</organism>
<accession>A0ABU8U1T0</accession>
<keyword evidence="3" id="KW-1185">Reference proteome</keyword>
<sequence>MSSATPSTAYEPLTWRQSPALHFGLLGAGAGVLLLAAIAFPATALVRRLRGAPTHPRAARAARTTAVVAGLIAAALAAALAAVVADGNAMMEAVPLGSPLLTTVTVLGAALVPLTLGVVAGAIAAWLRGWWNITGRILFTVTAAGAVAMASMLLQYRLVGAPFDWLTW</sequence>
<proteinExistence type="predicted"/>
<feature type="transmembrane region" description="Helical" evidence="1">
    <location>
        <begin position="105"/>
        <end position="125"/>
    </location>
</feature>
<dbReference type="Proteomes" id="UP001382904">
    <property type="component" value="Unassembled WGS sequence"/>
</dbReference>
<protein>
    <recommendedName>
        <fullName evidence="4">Integral membrane protein</fullName>
    </recommendedName>
</protein>
<feature type="transmembrane region" description="Helical" evidence="1">
    <location>
        <begin position="66"/>
        <end position="85"/>
    </location>
</feature>
<keyword evidence="1" id="KW-1133">Transmembrane helix</keyword>
<keyword evidence="1" id="KW-0472">Membrane</keyword>
<reference evidence="2 3" key="1">
    <citation type="submission" date="2024-03" db="EMBL/GenBank/DDBJ databases">
        <title>Novel Streptomyces species of biotechnological and ecological value are a feature of Machair soil.</title>
        <authorList>
            <person name="Prole J.R."/>
            <person name="Goodfellow M."/>
            <person name="Allenby N."/>
            <person name="Ward A.C."/>
        </authorList>
    </citation>
    <scope>NUCLEOTIDE SEQUENCE [LARGE SCALE GENOMIC DNA]</scope>
    <source>
        <strain evidence="2 3">MS1.HAVA.3</strain>
    </source>
</reference>
<feature type="transmembrane region" description="Helical" evidence="1">
    <location>
        <begin position="137"/>
        <end position="158"/>
    </location>
</feature>
<evidence type="ECO:0000256" key="1">
    <source>
        <dbReference type="SAM" id="Phobius"/>
    </source>
</evidence>
<evidence type="ECO:0000313" key="2">
    <source>
        <dbReference type="EMBL" id="MEJ8641289.1"/>
    </source>
</evidence>
<feature type="transmembrane region" description="Helical" evidence="1">
    <location>
        <begin position="20"/>
        <end position="46"/>
    </location>
</feature>
<gene>
    <name evidence="2" type="ORF">WKI68_07000</name>
</gene>
<comment type="caution">
    <text evidence="2">The sequence shown here is derived from an EMBL/GenBank/DDBJ whole genome shotgun (WGS) entry which is preliminary data.</text>
</comment>
<evidence type="ECO:0000313" key="3">
    <source>
        <dbReference type="Proteomes" id="UP001382904"/>
    </source>
</evidence>
<dbReference type="EMBL" id="JBBKAM010000002">
    <property type="protein sequence ID" value="MEJ8641289.1"/>
    <property type="molecule type" value="Genomic_DNA"/>
</dbReference>